<dbReference type="AlphaFoldDB" id="A0A1X2GMC3"/>
<proteinExistence type="predicted"/>
<evidence type="ECO:0000256" key="1">
    <source>
        <dbReference type="SAM" id="SignalP"/>
    </source>
</evidence>
<feature type="signal peptide" evidence="1">
    <location>
        <begin position="1"/>
        <end position="21"/>
    </location>
</feature>
<dbReference type="PROSITE" id="PS50213">
    <property type="entry name" value="FAS1"/>
    <property type="match status" value="2"/>
</dbReference>
<accession>A0A1X2GMC3</accession>
<dbReference type="Gene3D" id="2.30.180.10">
    <property type="entry name" value="FAS1 domain"/>
    <property type="match status" value="2"/>
</dbReference>
<name>A0A1X2GMC3_9FUNG</name>
<dbReference type="OrthoDB" id="286301at2759"/>
<protein>
    <recommendedName>
        <fullName evidence="2">FAS1 domain-containing protein</fullName>
    </recommendedName>
</protein>
<evidence type="ECO:0000313" key="3">
    <source>
        <dbReference type="EMBL" id="ORX57020.1"/>
    </source>
</evidence>
<dbReference type="STRING" id="101127.A0A1X2GMC3"/>
<dbReference type="Pfam" id="PF02469">
    <property type="entry name" value="Fasciclin"/>
    <property type="match status" value="2"/>
</dbReference>
<evidence type="ECO:0000259" key="2">
    <source>
        <dbReference type="PROSITE" id="PS50213"/>
    </source>
</evidence>
<organism evidence="3 4">
    <name type="scientific">Hesseltinella vesiculosa</name>
    <dbReference type="NCBI Taxonomy" id="101127"/>
    <lineage>
        <taxon>Eukaryota</taxon>
        <taxon>Fungi</taxon>
        <taxon>Fungi incertae sedis</taxon>
        <taxon>Mucoromycota</taxon>
        <taxon>Mucoromycotina</taxon>
        <taxon>Mucoromycetes</taxon>
        <taxon>Mucorales</taxon>
        <taxon>Cunninghamellaceae</taxon>
        <taxon>Hesseltinella</taxon>
    </lineage>
</organism>
<feature type="domain" description="FAS1" evidence="2">
    <location>
        <begin position="186"/>
        <end position="315"/>
    </location>
</feature>
<feature type="chain" id="PRO_5012304269" description="FAS1 domain-containing protein" evidence="1">
    <location>
        <begin position="22"/>
        <end position="315"/>
    </location>
</feature>
<gene>
    <name evidence="3" type="ORF">DM01DRAFT_1344733</name>
</gene>
<dbReference type="PANTHER" id="PTHR10900">
    <property type="entry name" value="PERIOSTIN-RELATED"/>
    <property type="match status" value="1"/>
</dbReference>
<dbReference type="EMBL" id="MCGT01000009">
    <property type="protein sequence ID" value="ORX57020.1"/>
    <property type="molecule type" value="Genomic_DNA"/>
</dbReference>
<dbReference type="InterPro" id="IPR050904">
    <property type="entry name" value="Adhesion/Biosynth-related"/>
</dbReference>
<sequence length="315" mass="33515">MMFGKKLAVVTLLAVAGQTAAQTGNITLLDTLRSSKTVSQFAILIEGCQPLADALAGAGDMTVFAPSDSAMGKFIKSAVGTKDVSCNTMTNMNRTLLDILWYQVAGQAVLLKDVQPSQVVNTLLNNNSVDNFPNGVPLLVEAIPGKKKKNTTYEVSNGLSGAKITDAKGIQASNGVVHYTDQVLRPPATLEQTLKQVGGKGFQALASGQPQLLQQWSDMKEVTLLIPKKMKKMKAPPSNGTSAVNPYAMNYVVQGIYYTSNMTGILTQLTNYNGHTISVNGNETTGDITLNNNVTIVKPNIIYEGGVIHIISGPL</sequence>
<dbReference type="Proteomes" id="UP000242146">
    <property type="component" value="Unassembled WGS sequence"/>
</dbReference>
<reference evidence="3 4" key="1">
    <citation type="submission" date="2016-07" db="EMBL/GenBank/DDBJ databases">
        <title>Pervasive Adenine N6-methylation of Active Genes in Fungi.</title>
        <authorList>
            <consortium name="DOE Joint Genome Institute"/>
            <person name="Mondo S.J."/>
            <person name="Dannebaum R.O."/>
            <person name="Kuo R.C."/>
            <person name="Labutti K."/>
            <person name="Haridas S."/>
            <person name="Kuo A."/>
            <person name="Salamov A."/>
            <person name="Ahrendt S.R."/>
            <person name="Lipzen A."/>
            <person name="Sullivan W."/>
            <person name="Andreopoulos W.B."/>
            <person name="Clum A."/>
            <person name="Lindquist E."/>
            <person name="Daum C."/>
            <person name="Ramamoorthy G.K."/>
            <person name="Gryganskyi A."/>
            <person name="Culley D."/>
            <person name="Magnuson J.K."/>
            <person name="James T.Y."/>
            <person name="O'Malley M.A."/>
            <person name="Stajich J.E."/>
            <person name="Spatafora J.W."/>
            <person name="Visel A."/>
            <person name="Grigoriev I.V."/>
        </authorList>
    </citation>
    <scope>NUCLEOTIDE SEQUENCE [LARGE SCALE GENOMIC DNA]</scope>
    <source>
        <strain evidence="3 4">NRRL 3301</strain>
    </source>
</reference>
<dbReference type="SUPFAM" id="SSF82153">
    <property type="entry name" value="FAS1 domain"/>
    <property type="match status" value="2"/>
</dbReference>
<evidence type="ECO:0000313" key="4">
    <source>
        <dbReference type="Proteomes" id="UP000242146"/>
    </source>
</evidence>
<dbReference type="SMART" id="SM00554">
    <property type="entry name" value="FAS1"/>
    <property type="match status" value="2"/>
</dbReference>
<dbReference type="InterPro" id="IPR036378">
    <property type="entry name" value="FAS1_dom_sf"/>
</dbReference>
<dbReference type="PANTHER" id="PTHR10900:SF77">
    <property type="entry name" value="FI19380P1"/>
    <property type="match status" value="1"/>
</dbReference>
<comment type="caution">
    <text evidence="3">The sequence shown here is derived from an EMBL/GenBank/DDBJ whole genome shotgun (WGS) entry which is preliminary data.</text>
</comment>
<dbReference type="InterPro" id="IPR000782">
    <property type="entry name" value="FAS1_domain"/>
</dbReference>
<keyword evidence="1" id="KW-0732">Signal</keyword>
<keyword evidence="4" id="KW-1185">Reference proteome</keyword>
<feature type="domain" description="FAS1" evidence="2">
    <location>
        <begin position="25"/>
        <end position="184"/>
    </location>
</feature>